<dbReference type="Proteomes" id="UP000789901">
    <property type="component" value="Unassembled WGS sequence"/>
</dbReference>
<reference evidence="1 2" key="1">
    <citation type="submission" date="2021-06" db="EMBL/GenBank/DDBJ databases">
        <authorList>
            <person name="Kallberg Y."/>
            <person name="Tangrot J."/>
            <person name="Rosling A."/>
        </authorList>
    </citation>
    <scope>NUCLEOTIDE SEQUENCE [LARGE SCALE GENOMIC DNA]</scope>
    <source>
        <strain evidence="1 2">120-4 pot B 10/14</strain>
    </source>
</reference>
<proteinExistence type="predicted"/>
<keyword evidence="2" id="KW-1185">Reference proteome</keyword>
<evidence type="ECO:0000313" key="2">
    <source>
        <dbReference type="Proteomes" id="UP000789901"/>
    </source>
</evidence>
<feature type="non-terminal residue" evidence="1">
    <location>
        <position position="1"/>
    </location>
</feature>
<name>A0ABN7V7X2_GIGMA</name>
<protein>
    <submittedName>
        <fullName evidence="1">37537_t:CDS:1</fullName>
    </submittedName>
</protein>
<gene>
    <name evidence="1" type="ORF">GMARGA_LOCUS14807</name>
</gene>
<organism evidence="1 2">
    <name type="scientific">Gigaspora margarita</name>
    <dbReference type="NCBI Taxonomy" id="4874"/>
    <lineage>
        <taxon>Eukaryota</taxon>
        <taxon>Fungi</taxon>
        <taxon>Fungi incertae sedis</taxon>
        <taxon>Mucoromycota</taxon>
        <taxon>Glomeromycotina</taxon>
        <taxon>Glomeromycetes</taxon>
        <taxon>Diversisporales</taxon>
        <taxon>Gigasporaceae</taxon>
        <taxon>Gigaspora</taxon>
    </lineage>
</organism>
<sequence length="46" mass="5286">AEVLLAIEFLKQNLELELIPDFVFQLISLLLPNWKLFEVNETSTPG</sequence>
<comment type="caution">
    <text evidence="1">The sequence shown here is derived from an EMBL/GenBank/DDBJ whole genome shotgun (WGS) entry which is preliminary data.</text>
</comment>
<evidence type="ECO:0000313" key="1">
    <source>
        <dbReference type="EMBL" id="CAG8735499.1"/>
    </source>
</evidence>
<dbReference type="EMBL" id="CAJVQB010009969">
    <property type="protein sequence ID" value="CAG8735499.1"/>
    <property type="molecule type" value="Genomic_DNA"/>
</dbReference>
<accession>A0ABN7V7X2</accession>